<sequence length="509" mass="58384">MGVVEYFEGKNVFMTGGSGFVGKVLIEKLLRSCPRIGTVYVLLRPKKGKSMESRLETIKAMPLFDKLREENPASFDKIVPIAGDIEELNLGISEADRRLLIENVHIIYHTAASVRFDDFLKKAIIINVRGTREIAKIALELKNISLFVHVSTTYCNTDKPVVEEKLYPAHTDWRDAIKIAEEGDESLVNTMALKYMDPLPNSYTFAKSLAEHVVNDLCLGKIPTIILRPSVVIPTISEPIPGWSDNFNGPMGLLVAGGKGLLRVVLGNRSINLDYMPVDYIVKGMLVATYKYGSLNRNLEEVAVVNAAQNNLANTTIGEMLDMGAELVQYSPYNVILWYPRFSITGCWYSYFIQVLLFHMLPAFFLDIVLRLVGRKPMLINIQRKIYIANNILFYFMNNSWKFSNQKMLDVMNVLGDEKERQTFGVDLNDFTHEFKFEYFKNGKRGSAIYILKEEFDKEKGKKLLGRLRVLDYTVRTIFFTFVFWYLFCKVEIFRVIMVGLENYFRRLN</sequence>
<evidence type="ECO:0000256" key="6">
    <source>
        <dbReference type="ARBA" id="ARBA00022989"/>
    </source>
</evidence>
<dbReference type="Proteomes" id="UP001153712">
    <property type="component" value="Chromosome 6"/>
</dbReference>
<keyword evidence="7 10" id="KW-0443">Lipid metabolism</keyword>
<protein>
    <recommendedName>
        <fullName evidence="10">Fatty acyl-CoA reductase</fullName>
        <ecNumber evidence="10">1.2.1.84</ecNumber>
    </recommendedName>
</protein>
<name>A0A9N9XTA7_PHYSR</name>
<dbReference type="PANTHER" id="PTHR11011:SF24">
    <property type="entry name" value="FATTY ACYL-COA REDUCTASE"/>
    <property type="match status" value="1"/>
</dbReference>
<dbReference type="Gene3D" id="3.40.50.720">
    <property type="entry name" value="NAD(P)-binding Rossmann-like Domain"/>
    <property type="match status" value="1"/>
</dbReference>
<dbReference type="FunFam" id="3.40.50.720:FF:000143">
    <property type="entry name" value="Fatty acyl-CoA reductase"/>
    <property type="match status" value="1"/>
</dbReference>
<evidence type="ECO:0000256" key="9">
    <source>
        <dbReference type="ARBA" id="ARBA00052530"/>
    </source>
</evidence>
<evidence type="ECO:0000256" key="3">
    <source>
        <dbReference type="ARBA" id="ARBA00022516"/>
    </source>
</evidence>
<dbReference type="CDD" id="cd09071">
    <property type="entry name" value="FAR_C"/>
    <property type="match status" value="1"/>
</dbReference>
<dbReference type="GO" id="GO:0016020">
    <property type="term" value="C:membrane"/>
    <property type="evidence" value="ECO:0007669"/>
    <property type="project" value="UniProtKB-SubCell"/>
</dbReference>
<dbReference type="InterPro" id="IPR013120">
    <property type="entry name" value="FAR_NAD-bd"/>
</dbReference>
<comment type="catalytic activity">
    <reaction evidence="9 10">
        <text>a long-chain fatty acyl-CoA + 2 NADPH + 2 H(+) = a long-chain primary fatty alcohol + 2 NADP(+) + CoA</text>
        <dbReference type="Rhea" id="RHEA:52716"/>
        <dbReference type="ChEBI" id="CHEBI:15378"/>
        <dbReference type="ChEBI" id="CHEBI:57287"/>
        <dbReference type="ChEBI" id="CHEBI:57783"/>
        <dbReference type="ChEBI" id="CHEBI:58349"/>
        <dbReference type="ChEBI" id="CHEBI:77396"/>
        <dbReference type="ChEBI" id="CHEBI:83139"/>
        <dbReference type="EC" id="1.2.1.84"/>
    </reaction>
</comment>
<keyword evidence="8 10" id="KW-0472">Membrane</keyword>
<comment type="similarity">
    <text evidence="2 10">Belongs to the fatty acyl-CoA reductase family.</text>
</comment>
<evidence type="ECO:0000256" key="4">
    <source>
        <dbReference type="ARBA" id="ARBA00022692"/>
    </source>
</evidence>
<evidence type="ECO:0000256" key="10">
    <source>
        <dbReference type="RuleBase" id="RU363097"/>
    </source>
</evidence>
<dbReference type="InterPro" id="IPR026055">
    <property type="entry name" value="FAR"/>
</dbReference>
<reference evidence="13" key="1">
    <citation type="submission" date="2022-01" db="EMBL/GenBank/DDBJ databases">
        <authorList>
            <person name="King R."/>
        </authorList>
    </citation>
    <scope>NUCLEOTIDE SEQUENCE</scope>
</reference>
<evidence type="ECO:0000256" key="7">
    <source>
        <dbReference type="ARBA" id="ARBA00023098"/>
    </source>
</evidence>
<dbReference type="Pfam" id="PF03015">
    <property type="entry name" value="Sterile"/>
    <property type="match status" value="1"/>
</dbReference>
<comment type="function">
    <text evidence="10">Catalyzes the reduction of fatty acyl-CoA to fatty alcohols.</text>
</comment>
<dbReference type="SUPFAM" id="SSF51735">
    <property type="entry name" value="NAD(P)-binding Rossmann-fold domains"/>
    <property type="match status" value="1"/>
</dbReference>
<dbReference type="GO" id="GO:0035336">
    <property type="term" value="P:long-chain fatty-acyl-CoA metabolic process"/>
    <property type="evidence" value="ECO:0007669"/>
    <property type="project" value="TreeGrafter"/>
</dbReference>
<evidence type="ECO:0000259" key="12">
    <source>
        <dbReference type="Pfam" id="PF07993"/>
    </source>
</evidence>
<accession>A0A9N9XTA7</accession>
<evidence type="ECO:0000256" key="1">
    <source>
        <dbReference type="ARBA" id="ARBA00004141"/>
    </source>
</evidence>
<dbReference type="EMBL" id="OU900099">
    <property type="protein sequence ID" value="CAG9863488.1"/>
    <property type="molecule type" value="Genomic_DNA"/>
</dbReference>
<dbReference type="InterPro" id="IPR036291">
    <property type="entry name" value="NAD(P)-bd_dom_sf"/>
</dbReference>
<evidence type="ECO:0000256" key="5">
    <source>
        <dbReference type="ARBA" id="ARBA00022857"/>
    </source>
</evidence>
<dbReference type="Pfam" id="PF07993">
    <property type="entry name" value="NAD_binding_4"/>
    <property type="match status" value="1"/>
</dbReference>
<feature type="transmembrane region" description="Helical" evidence="10">
    <location>
        <begin position="470"/>
        <end position="488"/>
    </location>
</feature>
<keyword evidence="10" id="KW-0560">Oxidoreductase</keyword>
<organism evidence="13 14">
    <name type="scientific">Phyllotreta striolata</name>
    <name type="common">Striped flea beetle</name>
    <name type="synonym">Crioceris striolata</name>
    <dbReference type="NCBI Taxonomy" id="444603"/>
    <lineage>
        <taxon>Eukaryota</taxon>
        <taxon>Metazoa</taxon>
        <taxon>Ecdysozoa</taxon>
        <taxon>Arthropoda</taxon>
        <taxon>Hexapoda</taxon>
        <taxon>Insecta</taxon>
        <taxon>Pterygota</taxon>
        <taxon>Neoptera</taxon>
        <taxon>Endopterygota</taxon>
        <taxon>Coleoptera</taxon>
        <taxon>Polyphaga</taxon>
        <taxon>Cucujiformia</taxon>
        <taxon>Chrysomeloidea</taxon>
        <taxon>Chrysomelidae</taxon>
        <taxon>Galerucinae</taxon>
        <taxon>Alticini</taxon>
        <taxon>Phyllotreta</taxon>
    </lineage>
</organism>
<keyword evidence="4 10" id="KW-0812">Transmembrane</keyword>
<keyword evidence="6 10" id="KW-1133">Transmembrane helix</keyword>
<feature type="domain" description="Fatty acyl-CoA reductase C-terminal" evidence="11">
    <location>
        <begin position="358"/>
        <end position="454"/>
    </location>
</feature>
<dbReference type="GO" id="GO:0005777">
    <property type="term" value="C:peroxisome"/>
    <property type="evidence" value="ECO:0007669"/>
    <property type="project" value="TreeGrafter"/>
</dbReference>
<evidence type="ECO:0000259" key="11">
    <source>
        <dbReference type="Pfam" id="PF03015"/>
    </source>
</evidence>
<dbReference type="AlphaFoldDB" id="A0A9N9XTA7"/>
<comment type="subcellular location">
    <subcellularLocation>
        <location evidence="1">Membrane</location>
        <topology evidence="1">Multi-pass membrane protein</topology>
    </subcellularLocation>
</comment>
<feature type="transmembrane region" description="Helical" evidence="10">
    <location>
        <begin position="348"/>
        <end position="370"/>
    </location>
</feature>
<evidence type="ECO:0000256" key="2">
    <source>
        <dbReference type="ARBA" id="ARBA00005928"/>
    </source>
</evidence>
<dbReference type="CDD" id="cd05236">
    <property type="entry name" value="FAR-N_SDR_e"/>
    <property type="match status" value="1"/>
</dbReference>
<evidence type="ECO:0000313" key="13">
    <source>
        <dbReference type="EMBL" id="CAG9863488.1"/>
    </source>
</evidence>
<keyword evidence="3 10" id="KW-0444">Lipid biosynthesis</keyword>
<evidence type="ECO:0000313" key="14">
    <source>
        <dbReference type="Proteomes" id="UP001153712"/>
    </source>
</evidence>
<dbReference type="GO" id="GO:0080019">
    <property type="term" value="F:alcohol-forming very long-chain fatty acyl-CoA reductase activity"/>
    <property type="evidence" value="ECO:0007669"/>
    <property type="project" value="InterPro"/>
</dbReference>
<proteinExistence type="inferred from homology"/>
<dbReference type="GO" id="GO:0102965">
    <property type="term" value="F:alcohol-forming long-chain fatty acyl-CoA reductase activity"/>
    <property type="evidence" value="ECO:0007669"/>
    <property type="project" value="UniProtKB-EC"/>
</dbReference>
<dbReference type="OrthoDB" id="429813at2759"/>
<keyword evidence="14" id="KW-1185">Reference proteome</keyword>
<feature type="domain" description="Thioester reductase (TE)" evidence="12">
    <location>
        <begin position="15"/>
        <end position="284"/>
    </location>
</feature>
<evidence type="ECO:0000256" key="8">
    <source>
        <dbReference type="ARBA" id="ARBA00023136"/>
    </source>
</evidence>
<gene>
    <name evidence="13" type="ORF">PHYEVI_LOCUS9774</name>
</gene>
<dbReference type="PANTHER" id="PTHR11011">
    <property type="entry name" value="MALE STERILITY PROTEIN 2-RELATED"/>
    <property type="match status" value="1"/>
</dbReference>
<keyword evidence="5 10" id="KW-0521">NADP</keyword>
<dbReference type="EC" id="1.2.1.84" evidence="10"/>
<dbReference type="InterPro" id="IPR033640">
    <property type="entry name" value="FAR_C"/>
</dbReference>